<name>A0A7K0CCA3_9ACTN</name>
<dbReference type="Gene3D" id="3.60.40.10">
    <property type="entry name" value="PPM-type phosphatase domain"/>
    <property type="match status" value="1"/>
</dbReference>
<dbReference type="SMART" id="SM00331">
    <property type="entry name" value="PP2C_SIG"/>
    <property type="match status" value="1"/>
</dbReference>
<evidence type="ECO:0000313" key="5">
    <source>
        <dbReference type="Proteomes" id="UP000466345"/>
    </source>
</evidence>
<evidence type="ECO:0000313" key="4">
    <source>
        <dbReference type="EMBL" id="MQY11071.1"/>
    </source>
</evidence>
<dbReference type="InterPro" id="IPR036890">
    <property type="entry name" value="HATPase_C_sf"/>
</dbReference>
<dbReference type="Proteomes" id="UP000466345">
    <property type="component" value="Unassembled WGS sequence"/>
</dbReference>
<dbReference type="AlphaFoldDB" id="A0A7K0CCA3"/>
<dbReference type="GO" id="GO:0016791">
    <property type="term" value="F:phosphatase activity"/>
    <property type="evidence" value="ECO:0007669"/>
    <property type="project" value="TreeGrafter"/>
</dbReference>
<dbReference type="InterPro" id="IPR013656">
    <property type="entry name" value="PAS_4"/>
</dbReference>
<dbReference type="SUPFAM" id="SSF55785">
    <property type="entry name" value="PYP-like sensor domain (PAS domain)"/>
    <property type="match status" value="1"/>
</dbReference>
<dbReference type="CDD" id="cd00130">
    <property type="entry name" value="PAS"/>
    <property type="match status" value="1"/>
</dbReference>
<feature type="compositionally biased region" description="Low complexity" evidence="2">
    <location>
        <begin position="206"/>
        <end position="215"/>
    </location>
</feature>
<organism evidence="4 5">
    <name type="scientific">Streptomyces smaragdinus</name>
    <dbReference type="NCBI Taxonomy" id="2585196"/>
    <lineage>
        <taxon>Bacteria</taxon>
        <taxon>Bacillati</taxon>
        <taxon>Actinomycetota</taxon>
        <taxon>Actinomycetes</taxon>
        <taxon>Kitasatosporales</taxon>
        <taxon>Streptomycetaceae</taxon>
        <taxon>Streptomyces</taxon>
    </lineage>
</organism>
<evidence type="ECO:0000256" key="1">
    <source>
        <dbReference type="ARBA" id="ARBA00022801"/>
    </source>
</evidence>
<dbReference type="EMBL" id="WEGJ01000002">
    <property type="protein sequence ID" value="MQY11071.1"/>
    <property type="molecule type" value="Genomic_DNA"/>
</dbReference>
<protein>
    <recommendedName>
        <fullName evidence="3">PAS domain-containing protein</fullName>
    </recommendedName>
</protein>
<accession>A0A7K0CCA3</accession>
<dbReference type="FunFam" id="3.30.565.10:FF:000028">
    <property type="entry name" value="PAS sensor protein"/>
    <property type="match status" value="1"/>
</dbReference>
<feature type="domain" description="PAS" evidence="3">
    <location>
        <begin position="18"/>
        <end position="56"/>
    </location>
</feature>
<evidence type="ECO:0000256" key="2">
    <source>
        <dbReference type="SAM" id="MobiDB-lite"/>
    </source>
</evidence>
<dbReference type="Gene3D" id="3.30.450.20">
    <property type="entry name" value="PAS domain"/>
    <property type="match status" value="2"/>
</dbReference>
<dbReference type="InterPro" id="IPR003018">
    <property type="entry name" value="GAF"/>
</dbReference>
<dbReference type="SMART" id="SM00065">
    <property type="entry name" value="GAF"/>
    <property type="match status" value="1"/>
</dbReference>
<dbReference type="Pfam" id="PF07228">
    <property type="entry name" value="SpoIIE"/>
    <property type="match status" value="1"/>
</dbReference>
<dbReference type="OrthoDB" id="118142at2"/>
<dbReference type="CDD" id="cd16936">
    <property type="entry name" value="HATPase_RsbW-like"/>
    <property type="match status" value="1"/>
</dbReference>
<dbReference type="InterPro" id="IPR036457">
    <property type="entry name" value="PPM-type-like_dom_sf"/>
</dbReference>
<dbReference type="InterPro" id="IPR001932">
    <property type="entry name" value="PPM-type_phosphatase-like_dom"/>
</dbReference>
<dbReference type="Pfam" id="PF13581">
    <property type="entry name" value="HATPase_c_2"/>
    <property type="match status" value="1"/>
</dbReference>
<dbReference type="FunFam" id="3.30.450.40:FF:000035">
    <property type="entry name" value="PAS sensor protein"/>
    <property type="match status" value="1"/>
</dbReference>
<feature type="region of interest" description="Disordered" evidence="2">
    <location>
        <begin position="202"/>
        <end position="222"/>
    </location>
</feature>
<dbReference type="InterPro" id="IPR052016">
    <property type="entry name" value="Bact_Sigma-Reg"/>
</dbReference>
<dbReference type="Pfam" id="PF01590">
    <property type="entry name" value="GAF"/>
    <property type="match status" value="1"/>
</dbReference>
<comment type="caution">
    <text evidence="4">The sequence shown here is derived from an EMBL/GenBank/DDBJ whole genome shotgun (WGS) entry which is preliminary data.</text>
</comment>
<dbReference type="InterPro" id="IPR003594">
    <property type="entry name" value="HATPase_dom"/>
</dbReference>
<dbReference type="PANTHER" id="PTHR43156:SF2">
    <property type="entry name" value="STAGE II SPORULATION PROTEIN E"/>
    <property type="match status" value="1"/>
</dbReference>
<dbReference type="SUPFAM" id="SSF55874">
    <property type="entry name" value="ATPase domain of HSP90 chaperone/DNA topoisomerase II/histidine kinase"/>
    <property type="match status" value="1"/>
</dbReference>
<evidence type="ECO:0000259" key="3">
    <source>
        <dbReference type="PROSITE" id="PS50112"/>
    </source>
</evidence>
<dbReference type="InterPro" id="IPR035965">
    <property type="entry name" value="PAS-like_dom_sf"/>
</dbReference>
<dbReference type="InterPro" id="IPR029016">
    <property type="entry name" value="GAF-like_dom_sf"/>
</dbReference>
<dbReference type="Gene3D" id="3.30.450.40">
    <property type="match status" value="1"/>
</dbReference>
<keyword evidence="1" id="KW-0378">Hydrolase</keyword>
<dbReference type="SUPFAM" id="SSF55781">
    <property type="entry name" value="GAF domain-like"/>
    <property type="match status" value="2"/>
</dbReference>
<gene>
    <name evidence="4" type="ORF">SRB5_11850</name>
</gene>
<keyword evidence="5" id="KW-1185">Reference proteome</keyword>
<sequence length="812" mass="87714">MDGTRGPVEKPFLMPPVMFLLDAHGTVRQCSPGVHRLLGRDPGELAGQPMADVISPRGGPLPVTGQDLPLSLRHQDGTTVDVKAEVMPLTEGSPGWSVVVTRLPTTDGCDESSVGQEPQGTGHDRCRTVDHALIRSLFNCSEVGLVVREPDTAARDAWCSPAFFGVEAGTRDGPVRIDLHEVLTDEDAAAIDGQLRQTLRTGEPVTGATGRARNRGAGDPDREVSLSAFPLTDRAGHPLGAAALLADTTRYHTAQRQLALLQTSARQLGRSLDVVRTAEHVTQLLVPEFTDWACVDLTDPVREGGEATRLVPGTPLRRVAAASAHGAWPTDIYQLGDRVRARDLESQALGGGGTVFVPDLDALRTRLEIDPERLRLLFPAVARSALFVPLWARGHVLGVLAVWRGKDRPPFTQDDVGIMESVASRTALSLDNARRYTRERRTVEHLQRSLLPPPVRRTSAAQSAGVHAPAGSAAGTGGSWYDVIRLSGARTAFVIGKVAGHGMHAVGAMGRLRSAVQTLADVDLPPEELLSHLDDLVTRIGRDEGRPPDPDTGSLHGATCLYVTYDPVTGQCLIASAGHPPPLLARHRTGTVTEVPVPTGPALGSTDRAPYEPAQLHLDPGDILTLHTGPPSPDTHDLHHLRDGARAAAHIDTPLTDVTDRLLHRLRKTSRTEDLAVLLARVERLPPTRTAYWELTADPTQVAHARTLVRSRLAGWGLEDLAFSTELIVSELVTNAIRYAYGPIGLRLIQDEQLICEVSDPSQSQPHLRRARLSEEGGRGLFLVAQLTERWGSRYTTRGKTIWTEQKYEAGG</sequence>
<dbReference type="InterPro" id="IPR000014">
    <property type="entry name" value="PAS"/>
</dbReference>
<dbReference type="PROSITE" id="PS50112">
    <property type="entry name" value="PAS"/>
    <property type="match status" value="1"/>
</dbReference>
<reference evidence="4 5" key="1">
    <citation type="submission" date="2019-10" db="EMBL/GenBank/DDBJ databases">
        <title>Streptomyces smaragdinus sp. nov. and Streptomyces fabii sp. nov., isolated from the gut of fungus growing-termite Macrotermes natalensis.</title>
        <authorList>
            <person name="Schwitalla J."/>
            <person name="Benndorf R."/>
            <person name="Martin K."/>
            <person name="De Beer W."/>
            <person name="Kaster A.-K."/>
            <person name="Vollmers J."/>
            <person name="Poulsen M."/>
            <person name="Beemelmanns C."/>
        </authorList>
    </citation>
    <scope>NUCLEOTIDE SEQUENCE [LARGE SCALE GENOMIC DNA]</scope>
    <source>
        <strain evidence="4 5">RB5</strain>
    </source>
</reference>
<dbReference type="Gene3D" id="3.30.565.10">
    <property type="entry name" value="Histidine kinase-like ATPase, C-terminal domain"/>
    <property type="match status" value="1"/>
</dbReference>
<proteinExistence type="predicted"/>
<dbReference type="PANTHER" id="PTHR43156">
    <property type="entry name" value="STAGE II SPORULATION PROTEIN E-RELATED"/>
    <property type="match status" value="1"/>
</dbReference>
<dbReference type="Pfam" id="PF08448">
    <property type="entry name" value="PAS_4"/>
    <property type="match status" value="1"/>
</dbReference>